<name>A0ABN0ZKN0_9BACI</name>
<dbReference type="Gene3D" id="3.30.300.20">
    <property type="match status" value="1"/>
</dbReference>
<dbReference type="InterPro" id="IPR036102">
    <property type="entry name" value="OsmC/Ohrsf"/>
</dbReference>
<dbReference type="PANTHER" id="PTHR34352">
    <property type="entry name" value="PROTEIN YHFA"/>
    <property type="match status" value="1"/>
</dbReference>
<keyword evidence="2" id="KW-1185">Reference proteome</keyword>
<comment type="caution">
    <text evidence="1">The sequence shown here is derived from an EMBL/GenBank/DDBJ whole genome shotgun (WGS) entry which is preliminary data.</text>
</comment>
<dbReference type="RefSeq" id="WP_343781027.1">
    <property type="nucleotide sequence ID" value="NZ_BAAACZ010000002.1"/>
</dbReference>
<dbReference type="Proteomes" id="UP001500740">
    <property type="component" value="Unassembled WGS sequence"/>
</dbReference>
<dbReference type="PANTHER" id="PTHR34352:SF1">
    <property type="entry name" value="PROTEIN YHFA"/>
    <property type="match status" value="1"/>
</dbReference>
<sequence length="129" mass="14472">MKFNVTEQHITSDLEFDQLTISGDETEGYRPFQLMVSSLAGCSALVYKRILAKQQIEFDEMTIEAEVKRSDDAVNKIEKVNLHFKVVGTNLNQEKLQKSLNTASKNCSMVQSVTQAIDVEETVEAINKG</sequence>
<dbReference type="SUPFAM" id="SSF82784">
    <property type="entry name" value="OsmC-like"/>
    <property type="match status" value="1"/>
</dbReference>
<protein>
    <submittedName>
        <fullName evidence="1">OsmC family protein</fullName>
    </submittedName>
</protein>
<dbReference type="InterPro" id="IPR015946">
    <property type="entry name" value="KH_dom-like_a/b"/>
</dbReference>
<reference evidence="1 2" key="1">
    <citation type="journal article" date="2019" name="Int. J. Syst. Evol. Microbiol.">
        <title>The Global Catalogue of Microorganisms (GCM) 10K type strain sequencing project: providing services to taxonomists for standard genome sequencing and annotation.</title>
        <authorList>
            <consortium name="The Broad Institute Genomics Platform"/>
            <consortium name="The Broad Institute Genome Sequencing Center for Infectious Disease"/>
            <person name="Wu L."/>
            <person name="Ma J."/>
        </authorList>
    </citation>
    <scope>NUCLEOTIDE SEQUENCE [LARGE SCALE GENOMIC DNA]</scope>
    <source>
        <strain evidence="1 2">JCM 14193</strain>
    </source>
</reference>
<organism evidence="1 2">
    <name type="scientific">Alkalibacillus silvisoli</name>
    <dbReference type="NCBI Taxonomy" id="392823"/>
    <lineage>
        <taxon>Bacteria</taxon>
        <taxon>Bacillati</taxon>
        <taxon>Bacillota</taxon>
        <taxon>Bacilli</taxon>
        <taxon>Bacillales</taxon>
        <taxon>Bacillaceae</taxon>
        <taxon>Alkalibacillus</taxon>
    </lineage>
</organism>
<dbReference type="InterPro" id="IPR003718">
    <property type="entry name" value="OsmC/Ohr_fam"/>
</dbReference>
<evidence type="ECO:0000313" key="2">
    <source>
        <dbReference type="Proteomes" id="UP001500740"/>
    </source>
</evidence>
<dbReference type="EMBL" id="BAAACZ010000002">
    <property type="protein sequence ID" value="GAA0450453.1"/>
    <property type="molecule type" value="Genomic_DNA"/>
</dbReference>
<accession>A0ABN0ZKN0</accession>
<proteinExistence type="predicted"/>
<dbReference type="Pfam" id="PF02566">
    <property type="entry name" value="OsmC"/>
    <property type="match status" value="1"/>
</dbReference>
<gene>
    <name evidence="1" type="ORF">GCM10008935_01100</name>
</gene>
<evidence type="ECO:0000313" key="1">
    <source>
        <dbReference type="EMBL" id="GAA0450453.1"/>
    </source>
</evidence>